<reference evidence="4" key="1">
    <citation type="submission" date="2021-05" db="EMBL/GenBank/DDBJ databases">
        <authorList>
            <person name="Pietrasiak N."/>
            <person name="Ward R."/>
            <person name="Stajich J.E."/>
            <person name="Kurbessoian T."/>
        </authorList>
    </citation>
    <scope>NUCLEOTIDE SEQUENCE</scope>
    <source>
        <strain evidence="4">CPER-KK1</strain>
    </source>
</reference>
<dbReference type="Gene3D" id="3.40.50.2300">
    <property type="match status" value="1"/>
</dbReference>
<dbReference type="EMBL" id="JAHHIF010000037">
    <property type="protein sequence ID" value="MBW4547233.1"/>
    <property type="molecule type" value="Genomic_DNA"/>
</dbReference>
<accession>A0A951PPF1</accession>
<evidence type="ECO:0000256" key="1">
    <source>
        <dbReference type="PROSITE-ProRule" id="PRU00169"/>
    </source>
</evidence>
<dbReference type="SMART" id="SM00448">
    <property type="entry name" value="REC"/>
    <property type="match status" value="1"/>
</dbReference>
<dbReference type="GO" id="GO:0052621">
    <property type="term" value="F:diguanylate cyclase activity"/>
    <property type="evidence" value="ECO:0007669"/>
    <property type="project" value="TreeGrafter"/>
</dbReference>
<dbReference type="GO" id="GO:1902201">
    <property type="term" value="P:negative regulation of bacterial-type flagellum-dependent cell motility"/>
    <property type="evidence" value="ECO:0007669"/>
    <property type="project" value="TreeGrafter"/>
</dbReference>
<dbReference type="GO" id="GO:0005886">
    <property type="term" value="C:plasma membrane"/>
    <property type="evidence" value="ECO:0007669"/>
    <property type="project" value="TreeGrafter"/>
</dbReference>
<dbReference type="AlphaFoldDB" id="A0A951PPF1"/>
<dbReference type="PROSITE" id="PS50887">
    <property type="entry name" value="GGDEF"/>
    <property type="match status" value="1"/>
</dbReference>
<dbReference type="InterPro" id="IPR029787">
    <property type="entry name" value="Nucleotide_cyclase"/>
</dbReference>
<dbReference type="CDD" id="cd01949">
    <property type="entry name" value="GGDEF"/>
    <property type="match status" value="1"/>
</dbReference>
<dbReference type="PANTHER" id="PTHR45138">
    <property type="entry name" value="REGULATORY COMPONENTS OF SENSORY TRANSDUCTION SYSTEM"/>
    <property type="match status" value="1"/>
</dbReference>
<dbReference type="InterPro" id="IPR011006">
    <property type="entry name" value="CheY-like_superfamily"/>
</dbReference>
<evidence type="ECO:0000313" key="4">
    <source>
        <dbReference type="EMBL" id="MBW4547233.1"/>
    </source>
</evidence>
<dbReference type="GO" id="GO:0000160">
    <property type="term" value="P:phosphorelay signal transduction system"/>
    <property type="evidence" value="ECO:0007669"/>
    <property type="project" value="InterPro"/>
</dbReference>
<feature type="domain" description="Response regulatory" evidence="2">
    <location>
        <begin position="12"/>
        <end position="145"/>
    </location>
</feature>
<dbReference type="Proteomes" id="UP000753908">
    <property type="component" value="Unassembled WGS sequence"/>
</dbReference>
<dbReference type="Gene3D" id="3.30.70.270">
    <property type="match status" value="1"/>
</dbReference>
<organism evidence="4 5">
    <name type="scientific">Symplocastrum torsivum CPER-KK1</name>
    <dbReference type="NCBI Taxonomy" id="450513"/>
    <lineage>
        <taxon>Bacteria</taxon>
        <taxon>Bacillati</taxon>
        <taxon>Cyanobacteriota</taxon>
        <taxon>Cyanophyceae</taxon>
        <taxon>Oscillatoriophycideae</taxon>
        <taxon>Oscillatoriales</taxon>
        <taxon>Microcoleaceae</taxon>
        <taxon>Symplocastrum</taxon>
    </lineage>
</organism>
<dbReference type="SUPFAM" id="SSF55073">
    <property type="entry name" value="Nucleotide cyclase"/>
    <property type="match status" value="1"/>
</dbReference>
<evidence type="ECO:0000313" key="5">
    <source>
        <dbReference type="Proteomes" id="UP000753908"/>
    </source>
</evidence>
<dbReference type="Pfam" id="PF00072">
    <property type="entry name" value="Response_reg"/>
    <property type="match status" value="1"/>
</dbReference>
<feature type="modified residue" description="4-aspartylphosphate" evidence="1">
    <location>
        <position position="61"/>
    </location>
</feature>
<dbReference type="SMART" id="SM00267">
    <property type="entry name" value="GGDEF"/>
    <property type="match status" value="1"/>
</dbReference>
<proteinExistence type="predicted"/>
<dbReference type="GO" id="GO:0043709">
    <property type="term" value="P:cell adhesion involved in single-species biofilm formation"/>
    <property type="evidence" value="ECO:0007669"/>
    <property type="project" value="TreeGrafter"/>
</dbReference>
<dbReference type="InterPro" id="IPR050469">
    <property type="entry name" value="Diguanylate_Cyclase"/>
</dbReference>
<evidence type="ECO:0000259" key="3">
    <source>
        <dbReference type="PROSITE" id="PS50887"/>
    </source>
</evidence>
<dbReference type="FunFam" id="3.30.70.270:FF:000001">
    <property type="entry name" value="Diguanylate cyclase domain protein"/>
    <property type="match status" value="1"/>
</dbReference>
<dbReference type="InterPro" id="IPR001789">
    <property type="entry name" value="Sig_transdc_resp-reg_receiver"/>
</dbReference>
<evidence type="ECO:0000259" key="2">
    <source>
        <dbReference type="PROSITE" id="PS50110"/>
    </source>
</evidence>
<feature type="domain" description="GGDEF" evidence="3">
    <location>
        <begin position="195"/>
        <end position="332"/>
    </location>
</feature>
<dbReference type="InterPro" id="IPR000160">
    <property type="entry name" value="GGDEF_dom"/>
</dbReference>
<dbReference type="InterPro" id="IPR043128">
    <property type="entry name" value="Rev_trsase/Diguanyl_cyclase"/>
</dbReference>
<reference evidence="4" key="2">
    <citation type="journal article" date="2022" name="Microbiol. Resour. Announc.">
        <title>Metagenome Sequencing to Explore Phylogenomics of Terrestrial Cyanobacteria.</title>
        <authorList>
            <person name="Ward R.D."/>
            <person name="Stajich J.E."/>
            <person name="Johansen J.R."/>
            <person name="Huntemann M."/>
            <person name="Clum A."/>
            <person name="Foster B."/>
            <person name="Foster B."/>
            <person name="Roux S."/>
            <person name="Palaniappan K."/>
            <person name="Varghese N."/>
            <person name="Mukherjee S."/>
            <person name="Reddy T.B.K."/>
            <person name="Daum C."/>
            <person name="Copeland A."/>
            <person name="Chen I.A."/>
            <person name="Ivanova N.N."/>
            <person name="Kyrpides N.C."/>
            <person name="Shapiro N."/>
            <person name="Eloe-Fadrosh E.A."/>
            <person name="Pietrasiak N."/>
        </authorList>
    </citation>
    <scope>NUCLEOTIDE SEQUENCE</scope>
    <source>
        <strain evidence="4">CPER-KK1</strain>
    </source>
</reference>
<dbReference type="SUPFAM" id="SSF52172">
    <property type="entry name" value="CheY-like"/>
    <property type="match status" value="1"/>
</dbReference>
<dbReference type="PANTHER" id="PTHR45138:SF9">
    <property type="entry name" value="DIGUANYLATE CYCLASE DGCM-RELATED"/>
    <property type="match status" value="1"/>
</dbReference>
<dbReference type="PROSITE" id="PS50110">
    <property type="entry name" value="RESPONSE_REGULATORY"/>
    <property type="match status" value="1"/>
</dbReference>
<protein>
    <submittedName>
        <fullName evidence="4">PleD family two-component system response regulator</fullName>
    </submittedName>
</protein>
<sequence>MNVVSLPEDPPVILVVDDDPSMRAVIRRFMEKDGYRVVEAVNGEQGLEVYKRLQPHLVLLDALMPVMDGFACCTQLQLIASESIRDAEVFTHIKSLQDASRTPVLMITGLDDQESVDRAFAVGATDYLTKPIHWAVLRQRVRRLLQQSQLYQQLELATRELQRLANLDGLTGVANRRRFDEYLDAEWQRLARENLPLSLILCDIDFFKKYNDTYGHQAGDACLRRVADALSFCARRSVDLVARYGGEEFAVILPDTTVAGASQVAEEIRAVVNTLEIAHAQSAVSHHVTLSLGIACTQPNLNLEPTMLIASADAALYQAKAAGRNTYFPQTCAP</sequence>
<dbReference type="NCBIfam" id="TIGR00254">
    <property type="entry name" value="GGDEF"/>
    <property type="match status" value="1"/>
</dbReference>
<dbReference type="Pfam" id="PF00990">
    <property type="entry name" value="GGDEF"/>
    <property type="match status" value="1"/>
</dbReference>
<gene>
    <name evidence="4" type="ORF">KME25_22765</name>
</gene>
<keyword evidence="1" id="KW-0597">Phosphoprotein</keyword>
<name>A0A951PPF1_9CYAN</name>
<comment type="caution">
    <text evidence="4">The sequence shown here is derived from an EMBL/GenBank/DDBJ whole genome shotgun (WGS) entry which is preliminary data.</text>
</comment>